<evidence type="ECO:0000256" key="2">
    <source>
        <dbReference type="PROSITE-ProRule" id="PRU00708"/>
    </source>
</evidence>
<dbReference type="Gene3D" id="1.25.40.10">
    <property type="entry name" value="Tetratricopeptide repeat domain"/>
    <property type="match status" value="1"/>
</dbReference>
<dbReference type="InterPro" id="IPR011990">
    <property type="entry name" value="TPR-like_helical_dom_sf"/>
</dbReference>
<reference evidence="3 4" key="1">
    <citation type="submission" date="2019-06" db="EMBL/GenBank/DDBJ databases">
        <title>A chromosomal-level reference genome of Carpinus fangiana (Coryloideae, Betulaceae).</title>
        <authorList>
            <person name="Yang X."/>
            <person name="Wang Z."/>
            <person name="Zhang L."/>
            <person name="Hao G."/>
            <person name="Liu J."/>
            <person name="Yang Y."/>
        </authorList>
    </citation>
    <scope>NUCLEOTIDE SEQUENCE [LARGE SCALE GENOMIC DNA]</scope>
    <source>
        <strain evidence="3">Cfa_2016G</strain>
        <tissue evidence="3">Leaf</tissue>
    </source>
</reference>
<dbReference type="InterPro" id="IPR044190">
    <property type="entry name" value="THA8-like"/>
</dbReference>
<keyword evidence="4" id="KW-1185">Reference proteome</keyword>
<dbReference type="GO" id="GO:0003723">
    <property type="term" value="F:RNA binding"/>
    <property type="evidence" value="ECO:0007669"/>
    <property type="project" value="InterPro"/>
</dbReference>
<sequence length="219" mass="25090">MELSNGITRCVMVGMSNRSKNRKPLQKGRNLSIEAIQTVQALKRAQKDQPSLDREFHSKFKRLLKLDMIAVLRELLRQNQCFLALKVFKDIRKEYWYRPQVSLYADMIKVLGSNGLFEHVELLHSYLKTEASGLGLEIEGFNALLRALVNSNHTKLAMECYYLMKQVGCDPDKSSFTILITALESNGETGVSAVLRQDAQMYYGEDLEFLEEEEMVVSK</sequence>
<accession>A0A5N6QQ33</accession>
<dbReference type="PROSITE" id="PS51375">
    <property type="entry name" value="PPR"/>
    <property type="match status" value="1"/>
</dbReference>
<name>A0A5N6QQ33_9ROSI</name>
<evidence type="ECO:0008006" key="5">
    <source>
        <dbReference type="Google" id="ProtNLM"/>
    </source>
</evidence>
<gene>
    <name evidence="3" type="ORF">FH972_005393</name>
</gene>
<dbReference type="AlphaFoldDB" id="A0A5N6QQ33"/>
<dbReference type="Pfam" id="PF13041">
    <property type="entry name" value="PPR_2"/>
    <property type="match status" value="1"/>
</dbReference>
<dbReference type="InterPro" id="IPR002885">
    <property type="entry name" value="PPR_rpt"/>
</dbReference>
<dbReference type="PANTHER" id="PTHR47594:SF4">
    <property type="entry name" value="OS04G0475500 PROTEIN"/>
    <property type="match status" value="1"/>
</dbReference>
<proteinExistence type="predicted"/>
<dbReference type="PANTHER" id="PTHR47594">
    <property type="entry name" value="PPR CONTAINING PLANT-LIKE PROTEIN"/>
    <property type="match status" value="1"/>
</dbReference>
<dbReference type="GO" id="GO:0000373">
    <property type="term" value="P:Group II intron splicing"/>
    <property type="evidence" value="ECO:0007669"/>
    <property type="project" value="InterPro"/>
</dbReference>
<dbReference type="GO" id="GO:0009658">
    <property type="term" value="P:chloroplast organization"/>
    <property type="evidence" value="ECO:0007669"/>
    <property type="project" value="InterPro"/>
</dbReference>
<evidence type="ECO:0000313" key="4">
    <source>
        <dbReference type="Proteomes" id="UP000327013"/>
    </source>
</evidence>
<dbReference type="EMBL" id="CM017322">
    <property type="protein sequence ID" value="KAE8008936.1"/>
    <property type="molecule type" value="Genomic_DNA"/>
</dbReference>
<evidence type="ECO:0000256" key="1">
    <source>
        <dbReference type="ARBA" id="ARBA00022737"/>
    </source>
</evidence>
<protein>
    <recommendedName>
        <fullName evidence="5">Pentacotripeptide-repeat region of PRORP domain-containing protein</fullName>
    </recommendedName>
</protein>
<feature type="repeat" description="PPR" evidence="2">
    <location>
        <begin position="137"/>
        <end position="171"/>
    </location>
</feature>
<organism evidence="3 4">
    <name type="scientific">Carpinus fangiana</name>
    <dbReference type="NCBI Taxonomy" id="176857"/>
    <lineage>
        <taxon>Eukaryota</taxon>
        <taxon>Viridiplantae</taxon>
        <taxon>Streptophyta</taxon>
        <taxon>Embryophyta</taxon>
        <taxon>Tracheophyta</taxon>
        <taxon>Spermatophyta</taxon>
        <taxon>Magnoliopsida</taxon>
        <taxon>eudicotyledons</taxon>
        <taxon>Gunneridae</taxon>
        <taxon>Pentapetalae</taxon>
        <taxon>rosids</taxon>
        <taxon>fabids</taxon>
        <taxon>Fagales</taxon>
        <taxon>Betulaceae</taxon>
        <taxon>Carpinus</taxon>
    </lineage>
</organism>
<dbReference type="NCBIfam" id="TIGR00756">
    <property type="entry name" value="PPR"/>
    <property type="match status" value="1"/>
</dbReference>
<dbReference type="Proteomes" id="UP000327013">
    <property type="component" value="Chromosome 2"/>
</dbReference>
<evidence type="ECO:0000313" key="3">
    <source>
        <dbReference type="EMBL" id="KAE8008936.1"/>
    </source>
</evidence>
<keyword evidence="1" id="KW-0677">Repeat</keyword>